<feature type="domain" description="DUF4261" evidence="1">
    <location>
        <begin position="180"/>
        <end position="253"/>
    </location>
</feature>
<dbReference type="OrthoDB" id="4404312at2"/>
<comment type="caution">
    <text evidence="2">The sequence shown here is derived from an EMBL/GenBank/DDBJ whole genome shotgun (WGS) entry which is preliminary data.</text>
</comment>
<name>A0A5C5UCN2_9CORY</name>
<evidence type="ECO:0000313" key="3">
    <source>
        <dbReference type="Proteomes" id="UP000320791"/>
    </source>
</evidence>
<keyword evidence="3" id="KW-1185">Reference proteome</keyword>
<dbReference type="Pfam" id="PF14080">
    <property type="entry name" value="DUF4261"/>
    <property type="match status" value="1"/>
</dbReference>
<dbReference type="RefSeq" id="WP_146324737.1">
    <property type="nucleotide sequence ID" value="NZ_BAABLR010000005.1"/>
</dbReference>
<reference evidence="2 3" key="1">
    <citation type="submission" date="2019-08" db="EMBL/GenBank/DDBJ databases">
        <authorList>
            <person name="Lei W."/>
        </authorList>
    </citation>
    <scope>NUCLEOTIDE SEQUENCE [LARGE SCALE GENOMIC DNA]</scope>
    <source>
        <strain evidence="2 3">CCUG 58627</strain>
    </source>
</reference>
<protein>
    <submittedName>
        <fullName evidence="2">DUF4261 domain-containing protein</fullName>
    </submittedName>
</protein>
<evidence type="ECO:0000259" key="1">
    <source>
        <dbReference type="Pfam" id="PF14080"/>
    </source>
</evidence>
<organism evidence="2 3">
    <name type="scientific">Corynebacterium canis</name>
    <dbReference type="NCBI Taxonomy" id="679663"/>
    <lineage>
        <taxon>Bacteria</taxon>
        <taxon>Bacillati</taxon>
        <taxon>Actinomycetota</taxon>
        <taxon>Actinomycetes</taxon>
        <taxon>Mycobacteriales</taxon>
        <taxon>Corynebacteriaceae</taxon>
        <taxon>Corynebacterium</taxon>
    </lineage>
</organism>
<dbReference type="Proteomes" id="UP000320791">
    <property type="component" value="Unassembled WGS sequence"/>
</dbReference>
<accession>A0A5C5UCN2</accession>
<proteinExistence type="predicted"/>
<evidence type="ECO:0000313" key="2">
    <source>
        <dbReference type="EMBL" id="TWT24221.1"/>
    </source>
</evidence>
<sequence>MAIAILLQNTVDFGVTQEALREQLSKDWPDLDQQQLVDDPEFTEDPAPGMAAFTYKDSGFLVKPIPVPFGQQPIEKRAISSLWPTGAEFNEDYQAHSLVMVANSESLTGVERAELLSKVVASLVAISPETFAVVWPASDQLIMPKVFRNVARSLLPDPLLFIWLNFSVGKQPSGNFAVATIGLDRMDLMDLEILESNRSPAATVDFLASIADYLIRNGLIIKDGDTVGQAEGERIIVRFAPSMIQEGKMVIQLQIEPE</sequence>
<dbReference type="AlphaFoldDB" id="A0A5C5UCN2"/>
<dbReference type="EMBL" id="VOHM01000018">
    <property type="protein sequence ID" value="TWT24221.1"/>
    <property type="molecule type" value="Genomic_DNA"/>
</dbReference>
<dbReference type="InterPro" id="IPR025357">
    <property type="entry name" value="DUF4261"/>
</dbReference>
<gene>
    <name evidence="2" type="ORF">FRX94_08665</name>
</gene>